<dbReference type="eggNOG" id="COG1442">
    <property type="taxonomic scope" value="Bacteria"/>
</dbReference>
<evidence type="ECO:0000256" key="3">
    <source>
        <dbReference type="ARBA" id="ARBA00022723"/>
    </source>
</evidence>
<evidence type="ECO:0000313" key="5">
    <source>
        <dbReference type="Proteomes" id="UP000001915"/>
    </source>
</evidence>
<dbReference type="AlphaFoldDB" id="D5U7Y1"/>
<evidence type="ECO:0000256" key="1">
    <source>
        <dbReference type="ARBA" id="ARBA00022676"/>
    </source>
</evidence>
<dbReference type="PANTHER" id="PTHR13778:SF47">
    <property type="entry name" value="LIPOPOLYSACCHARIDE 1,3-GALACTOSYLTRANSFERASE"/>
    <property type="match status" value="1"/>
</dbReference>
<keyword evidence="3" id="KW-0479">Metal-binding</keyword>
<organism evidence="4 5">
    <name type="scientific">Brachyspira murdochii (strain ATCC 51284 / DSM 12563 / 56-150)</name>
    <name type="common">Serpulina murdochii</name>
    <dbReference type="NCBI Taxonomy" id="526224"/>
    <lineage>
        <taxon>Bacteria</taxon>
        <taxon>Pseudomonadati</taxon>
        <taxon>Spirochaetota</taxon>
        <taxon>Spirochaetia</taxon>
        <taxon>Brachyspirales</taxon>
        <taxon>Brachyspiraceae</taxon>
        <taxon>Brachyspira</taxon>
    </lineage>
</organism>
<proteinExistence type="predicted"/>
<dbReference type="GO" id="GO:0016757">
    <property type="term" value="F:glycosyltransferase activity"/>
    <property type="evidence" value="ECO:0007669"/>
    <property type="project" value="UniProtKB-KW"/>
</dbReference>
<protein>
    <submittedName>
        <fullName evidence="4">Glycosyl transferase family 8</fullName>
    </submittedName>
</protein>
<keyword evidence="1" id="KW-0328">Glycosyltransferase</keyword>
<dbReference type="PANTHER" id="PTHR13778">
    <property type="entry name" value="GLYCOSYLTRANSFERASE 8 DOMAIN-CONTAINING PROTEIN"/>
    <property type="match status" value="1"/>
</dbReference>
<dbReference type="EMBL" id="CP001959">
    <property type="protein sequence ID" value="ADG70804.1"/>
    <property type="molecule type" value="Genomic_DNA"/>
</dbReference>
<gene>
    <name evidence="4" type="ordered locus">Bmur_0705</name>
</gene>
<name>D5U7Y1_BRAM5</name>
<dbReference type="HOGENOM" id="CLU_050833_0_1_12"/>
<reference evidence="4 5" key="1">
    <citation type="journal article" date="2010" name="Stand. Genomic Sci.">
        <title>Complete genome sequence of Brachyspira murdochii type strain (56-150).</title>
        <authorList>
            <person name="Pati A."/>
            <person name="Sikorski J."/>
            <person name="Gronow S."/>
            <person name="Munk C."/>
            <person name="Lapidus A."/>
            <person name="Copeland A."/>
            <person name="Glavina Del Tio T."/>
            <person name="Nolan M."/>
            <person name="Lucas S."/>
            <person name="Chen F."/>
            <person name="Tice H."/>
            <person name="Cheng J.F."/>
            <person name="Han C."/>
            <person name="Detter J.C."/>
            <person name="Bruce D."/>
            <person name="Tapia R."/>
            <person name="Goodwin L."/>
            <person name="Pitluck S."/>
            <person name="Liolios K."/>
            <person name="Ivanova N."/>
            <person name="Mavromatis K."/>
            <person name="Mikhailova N."/>
            <person name="Chen A."/>
            <person name="Palaniappan K."/>
            <person name="Land M."/>
            <person name="Hauser L."/>
            <person name="Chang Y.J."/>
            <person name="Jeffries C.D."/>
            <person name="Spring S."/>
            <person name="Rohde M."/>
            <person name="Goker M."/>
            <person name="Bristow J."/>
            <person name="Eisen J.A."/>
            <person name="Markowitz V."/>
            <person name="Hugenholtz P."/>
            <person name="Kyrpides N.C."/>
            <person name="Klenk H.P."/>
        </authorList>
    </citation>
    <scope>NUCLEOTIDE SEQUENCE [LARGE SCALE GENOMIC DNA]</scope>
    <source>
        <strain evidence="5">ATCC 51284 / DSM 12563 / 56-150</strain>
    </source>
</reference>
<dbReference type="SUPFAM" id="SSF53448">
    <property type="entry name" value="Nucleotide-diphospho-sugar transferases"/>
    <property type="match status" value="1"/>
</dbReference>
<dbReference type="Proteomes" id="UP000001915">
    <property type="component" value="Chromosome"/>
</dbReference>
<evidence type="ECO:0000256" key="2">
    <source>
        <dbReference type="ARBA" id="ARBA00022679"/>
    </source>
</evidence>
<sequence length="347" mass="41002">MSYGYSMIDINVCFASNDAYAPYMSTAIASLLSNAKDDENINIYIISENINNSNKEKILSLKKIRECSIDFIEPKEEIFKYISKYNMKSNSTWFRLSIPSLIPNADKIVYLDGDMIINSSLRELFSDDMSDYYAYVVEDVMDKIDEVKAPIGFSKTDKYFNAGFLMINNKLWIEDNLEEKFYNAVDTMPILGYKDQDILNYCLKNRVKFIDKKWDFLDNKSCYKEISADINKINIIHCVGKPWKKECNVAFFADEFWKYYQLTPWFLERPIDAIQTILAQKYGDYEETKLKINDVRCFGVYHNRNTLEIVIFFIKIRIEMSFKNVNKIAWFIPVKKWREAFRRAFDV</sequence>
<dbReference type="STRING" id="526224.Bmur_0705"/>
<keyword evidence="2 4" id="KW-0808">Transferase</keyword>
<accession>D5U7Y1</accession>
<evidence type="ECO:0000313" key="4">
    <source>
        <dbReference type="EMBL" id="ADG70804.1"/>
    </source>
</evidence>
<dbReference type="CAZy" id="GT8">
    <property type="family name" value="Glycosyltransferase Family 8"/>
</dbReference>
<dbReference type="Pfam" id="PF01501">
    <property type="entry name" value="Glyco_transf_8"/>
    <property type="match status" value="1"/>
</dbReference>
<dbReference type="InterPro" id="IPR002495">
    <property type="entry name" value="Glyco_trans_8"/>
</dbReference>
<dbReference type="CDD" id="cd04194">
    <property type="entry name" value="GT8_A4GalT_like"/>
    <property type="match status" value="1"/>
</dbReference>
<dbReference type="GO" id="GO:0046872">
    <property type="term" value="F:metal ion binding"/>
    <property type="evidence" value="ECO:0007669"/>
    <property type="project" value="UniProtKB-KW"/>
</dbReference>
<dbReference type="InterPro" id="IPR029044">
    <property type="entry name" value="Nucleotide-diphossugar_trans"/>
</dbReference>
<dbReference type="InterPro" id="IPR050748">
    <property type="entry name" value="Glycosyltrans_8_dom-fam"/>
</dbReference>
<dbReference type="Gene3D" id="3.90.550.10">
    <property type="entry name" value="Spore Coat Polysaccharide Biosynthesis Protein SpsA, Chain A"/>
    <property type="match status" value="1"/>
</dbReference>
<dbReference type="KEGG" id="brm:Bmur_0705"/>